<accession>A0A392T9A9</accession>
<feature type="region of interest" description="Disordered" evidence="1">
    <location>
        <begin position="72"/>
        <end position="92"/>
    </location>
</feature>
<dbReference type="EMBL" id="LXQA010523505">
    <property type="protein sequence ID" value="MCI57104.1"/>
    <property type="molecule type" value="Genomic_DNA"/>
</dbReference>
<reference evidence="2 3" key="1">
    <citation type="journal article" date="2018" name="Front. Plant Sci.">
        <title>Red Clover (Trifolium pratense) and Zigzag Clover (T. medium) - A Picture of Genomic Similarities and Differences.</title>
        <authorList>
            <person name="Dluhosova J."/>
            <person name="Istvanek J."/>
            <person name="Nedelnik J."/>
            <person name="Repkova J."/>
        </authorList>
    </citation>
    <scope>NUCLEOTIDE SEQUENCE [LARGE SCALE GENOMIC DNA]</scope>
    <source>
        <strain evidence="3">cv. 10/8</strain>
        <tissue evidence="2">Leaf</tissue>
    </source>
</reference>
<proteinExistence type="predicted"/>
<protein>
    <submittedName>
        <fullName evidence="2">Myosin-10-like</fullName>
    </submittedName>
</protein>
<keyword evidence="3" id="KW-1185">Reference proteome</keyword>
<comment type="caution">
    <text evidence="2">The sequence shown here is derived from an EMBL/GenBank/DDBJ whole genome shotgun (WGS) entry which is preliminary data.</text>
</comment>
<evidence type="ECO:0000256" key="1">
    <source>
        <dbReference type="SAM" id="MobiDB-lite"/>
    </source>
</evidence>
<evidence type="ECO:0000313" key="3">
    <source>
        <dbReference type="Proteomes" id="UP000265520"/>
    </source>
</evidence>
<organism evidence="2 3">
    <name type="scientific">Trifolium medium</name>
    <dbReference type="NCBI Taxonomy" id="97028"/>
    <lineage>
        <taxon>Eukaryota</taxon>
        <taxon>Viridiplantae</taxon>
        <taxon>Streptophyta</taxon>
        <taxon>Embryophyta</taxon>
        <taxon>Tracheophyta</taxon>
        <taxon>Spermatophyta</taxon>
        <taxon>Magnoliopsida</taxon>
        <taxon>eudicotyledons</taxon>
        <taxon>Gunneridae</taxon>
        <taxon>Pentapetalae</taxon>
        <taxon>rosids</taxon>
        <taxon>fabids</taxon>
        <taxon>Fabales</taxon>
        <taxon>Fabaceae</taxon>
        <taxon>Papilionoideae</taxon>
        <taxon>50 kb inversion clade</taxon>
        <taxon>NPAAA clade</taxon>
        <taxon>Hologalegina</taxon>
        <taxon>IRL clade</taxon>
        <taxon>Trifolieae</taxon>
        <taxon>Trifolium</taxon>
    </lineage>
</organism>
<dbReference type="AlphaFoldDB" id="A0A392T9A9"/>
<evidence type="ECO:0000313" key="2">
    <source>
        <dbReference type="EMBL" id="MCI57104.1"/>
    </source>
</evidence>
<dbReference type="Proteomes" id="UP000265520">
    <property type="component" value="Unassembled WGS sequence"/>
</dbReference>
<sequence length="92" mass="10800">DVSVEKFREILAELDREKEARHAAEKAKSELQTSFNRLKVLAQEAIRKRDEFGRLRDDAVREKEEMAKQVEEAAKERQSLRSEIEKSSHMMV</sequence>
<name>A0A392T9A9_9FABA</name>
<feature type="non-terminal residue" evidence="2">
    <location>
        <position position="1"/>
    </location>
</feature>
<feature type="non-terminal residue" evidence="2">
    <location>
        <position position="92"/>
    </location>
</feature>